<sequence>MRVLIAEDNALLREGLALLLAGAGHEVCASVEDGGLLLPALLEHRPDVAVLDVRLPPGFRDEGLRAAVAARERIPGLPVLVLSQYVEQVYASRLLAQGAAGVGYLLKDRVGRVEEFLDALERVAAGGVALDPEAVSQLMARRVHGDPLGALSPREREVLALMAEGHGNGAIGAMLFIAETSVNKHIGNIFAKLGLPAADGGHRRVRAVLAYLGATGGP</sequence>
<evidence type="ECO:0000256" key="5">
    <source>
        <dbReference type="PROSITE-ProRule" id="PRU00169"/>
    </source>
</evidence>
<dbReference type="PANTHER" id="PTHR43214:SF24">
    <property type="entry name" value="TRANSCRIPTIONAL REGULATORY PROTEIN NARL-RELATED"/>
    <property type="match status" value="1"/>
</dbReference>
<keyword evidence="9" id="KW-1185">Reference proteome</keyword>
<dbReference type="Proteomes" id="UP000638313">
    <property type="component" value="Unassembled WGS sequence"/>
</dbReference>
<protein>
    <submittedName>
        <fullName evidence="8">DNA-binding response regulator</fullName>
    </submittedName>
</protein>
<evidence type="ECO:0000256" key="4">
    <source>
        <dbReference type="ARBA" id="ARBA00023163"/>
    </source>
</evidence>
<feature type="domain" description="Response regulatory" evidence="7">
    <location>
        <begin position="2"/>
        <end position="122"/>
    </location>
</feature>
<keyword evidence="4" id="KW-0804">Transcription</keyword>
<dbReference type="PROSITE" id="PS50043">
    <property type="entry name" value="HTH_LUXR_2"/>
    <property type="match status" value="1"/>
</dbReference>
<dbReference type="InterPro" id="IPR011006">
    <property type="entry name" value="CheY-like_superfamily"/>
</dbReference>
<dbReference type="InterPro" id="IPR039420">
    <property type="entry name" value="WalR-like"/>
</dbReference>
<accession>A0A919B540</accession>
<evidence type="ECO:0000256" key="3">
    <source>
        <dbReference type="ARBA" id="ARBA00023125"/>
    </source>
</evidence>
<dbReference type="SMART" id="SM00421">
    <property type="entry name" value="HTH_LUXR"/>
    <property type="match status" value="1"/>
</dbReference>
<dbReference type="GO" id="GO:0003677">
    <property type="term" value="F:DNA binding"/>
    <property type="evidence" value="ECO:0007669"/>
    <property type="project" value="UniProtKB-KW"/>
</dbReference>
<evidence type="ECO:0000256" key="2">
    <source>
        <dbReference type="ARBA" id="ARBA00023015"/>
    </source>
</evidence>
<dbReference type="SUPFAM" id="SSF46894">
    <property type="entry name" value="C-terminal effector domain of the bipartite response regulators"/>
    <property type="match status" value="1"/>
</dbReference>
<keyword evidence="1 5" id="KW-0597">Phosphoprotein</keyword>
<dbReference type="Pfam" id="PF00196">
    <property type="entry name" value="GerE"/>
    <property type="match status" value="1"/>
</dbReference>
<name>A0A919B540_9ACTN</name>
<dbReference type="InterPro" id="IPR000792">
    <property type="entry name" value="Tscrpt_reg_LuxR_C"/>
</dbReference>
<dbReference type="GO" id="GO:0000160">
    <property type="term" value="P:phosphorelay signal transduction system"/>
    <property type="evidence" value="ECO:0007669"/>
    <property type="project" value="InterPro"/>
</dbReference>
<keyword evidence="3 8" id="KW-0238">DNA-binding</keyword>
<dbReference type="GO" id="GO:0006355">
    <property type="term" value="P:regulation of DNA-templated transcription"/>
    <property type="evidence" value="ECO:0007669"/>
    <property type="project" value="InterPro"/>
</dbReference>
<keyword evidence="2" id="KW-0805">Transcription regulation</keyword>
<organism evidence="8 9">
    <name type="scientific">Streptomyces mashuensis</name>
    <dbReference type="NCBI Taxonomy" id="33904"/>
    <lineage>
        <taxon>Bacteria</taxon>
        <taxon>Bacillati</taxon>
        <taxon>Actinomycetota</taxon>
        <taxon>Actinomycetes</taxon>
        <taxon>Kitasatosporales</taxon>
        <taxon>Streptomycetaceae</taxon>
        <taxon>Streptomyces</taxon>
    </lineage>
</organism>
<reference evidence="8" key="2">
    <citation type="submission" date="2020-09" db="EMBL/GenBank/DDBJ databases">
        <authorList>
            <person name="Sun Q."/>
            <person name="Ohkuma M."/>
        </authorList>
    </citation>
    <scope>NUCLEOTIDE SEQUENCE</scope>
    <source>
        <strain evidence="8">JCM 4059</strain>
    </source>
</reference>
<dbReference type="RefSeq" id="WP_190130808.1">
    <property type="nucleotide sequence ID" value="NZ_BNBD01000007.1"/>
</dbReference>
<dbReference type="PROSITE" id="PS50110">
    <property type="entry name" value="RESPONSE_REGULATORY"/>
    <property type="match status" value="1"/>
</dbReference>
<dbReference type="InterPro" id="IPR058245">
    <property type="entry name" value="NreC/VraR/RcsB-like_REC"/>
</dbReference>
<dbReference type="AlphaFoldDB" id="A0A919B540"/>
<gene>
    <name evidence="8" type="ORF">GCM10010218_37790</name>
</gene>
<evidence type="ECO:0000313" key="9">
    <source>
        <dbReference type="Proteomes" id="UP000638313"/>
    </source>
</evidence>
<dbReference type="CDD" id="cd06170">
    <property type="entry name" value="LuxR_C_like"/>
    <property type="match status" value="1"/>
</dbReference>
<evidence type="ECO:0000256" key="1">
    <source>
        <dbReference type="ARBA" id="ARBA00022553"/>
    </source>
</evidence>
<evidence type="ECO:0000259" key="6">
    <source>
        <dbReference type="PROSITE" id="PS50043"/>
    </source>
</evidence>
<dbReference type="InterPro" id="IPR001789">
    <property type="entry name" value="Sig_transdc_resp-reg_receiver"/>
</dbReference>
<proteinExistence type="predicted"/>
<dbReference type="SUPFAM" id="SSF52172">
    <property type="entry name" value="CheY-like"/>
    <property type="match status" value="1"/>
</dbReference>
<dbReference type="Gene3D" id="3.40.50.2300">
    <property type="match status" value="1"/>
</dbReference>
<dbReference type="PROSITE" id="PS00622">
    <property type="entry name" value="HTH_LUXR_1"/>
    <property type="match status" value="1"/>
</dbReference>
<feature type="modified residue" description="4-aspartylphosphate" evidence="5">
    <location>
        <position position="52"/>
    </location>
</feature>
<comment type="caution">
    <text evidence="8">The sequence shown here is derived from an EMBL/GenBank/DDBJ whole genome shotgun (WGS) entry which is preliminary data.</text>
</comment>
<feature type="domain" description="HTH luxR-type" evidence="6">
    <location>
        <begin position="144"/>
        <end position="205"/>
    </location>
</feature>
<dbReference type="PRINTS" id="PR00038">
    <property type="entry name" value="HTHLUXR"/>
</dbReference>
<dbReference type="Pfam" id="PF00072">
    <property type="entry name" value="Response_reg"/>
    <property type="match status" value="1"/>
</dbReference>
<dbReference type="CDD" id="cd17535">
    <property type="entry name" value="REC_NarL-like"/>
    <property type="match status" value="1"/>
</dbReference>
<dbReference type="EMBL" id="BNBD01000007">
    <property type="protein sequence ID" value="GHF52779.1"/>
    <property type="molecule type" value="Genomic_DNA"/>
</dbReference>
<dbReference type="SMART" id="SM00448">
    <property type="entry name" value="REC"/>
    <property type="match status" value="1"/>
</dbReference>
<reference evidence="8" key="1">
    <citation type="journal article" date="2014" name="Int. J. Syst. Evol. Microbiol.">
        <title>Complete genome sequence of Corynebacterium casei LMG S-19264T (=DSM 44701T), isolated from a smear-ripened cheese.</title>
        <authorList>
            <consortium name="US DOE Joint Genome Institute (JGI-PGF)"/>
            <person name="Walter F."/>
            <person name="Albersmeier A."/>
            <person name="Kalinowski J."/>
            <person name="Ruckert C."/>
        </authorList>
    </citation>
    <scope>NUCLEOTIDE SEQUENCE</scope>
    <source>
        <strain evidence="8">JCM 4059</strain>
    </source>
</reference>
<dbReference type="InterPro" id="IPR016032">
    <property type="entry name" value="Sig_transdc_resp-reg_C-effctor"/>
</dbReference>
<evidence type="ECO:0000313" key="8">
    <source>
        <dbReference type="EMBL" id="GHF52779.1"/>
    </source>
</evidence>
<evidence type="ECO:0000259" key="7">
    <source>
        <dbReference type="PROSITE" id="PS50110"/>
    </source>
</evidence>
<dbReference type="PANTHER" id="PTHR43214">
    <property type="entry name" value="TWO-COMPONENT RESPONSE REGULATOR"/>
    <property type="match status" value="1"/>
</dbReference>